<comment type="caution">
    <text evidence="5">The sequence shown here is derived from an EMBL/GenBank/DDBJ whole genome shotgun (WGS) entry which is preliminary data.</text>
</comment>
<sequence length="372" mass="40319">MKKLFIALSIIVFAVACSGDGDGGDGNSTDTFDRAAMLTNWADNIIIPAYTNYQAKVNALTASAAAFNAAPTEANLITLRESWLQAYKAYQHVAMFEIGKADELKLLSYANTYPADAAHINSNIASGSYNLSLYDEFSSQGFPGLDYILNGLANNDADIVAFYSTNTNAAHYKQYLTDLTTRLKTVADAVLADWTSGYRDTFITGTGTSVSSAVNVMTNNFVKHLEKDVRTPKIDIPAGVLSNGSTFPDKVEAYYKNNVSKELLNEAVTASKNFFNGKHFTSETNGPSLKNYLDAVNAVRDGQKLSDIINDQYTTVLSTIGALNNSFSQQITTDNTKMVAAHDALQKNVVYIKNDMLQGLNIPIGFVDGDGD</sequence>
<evidence type="ECO:0000256" key="1">
    <source>
        <dbReference type="ARBA" id="ARBA00004196"/>
    </source>
</evidence>
<dbReference type="Gene3D" id="1.20.1420.20">
    <property type="entry name" value="M75 peptidase, HXXE motif"/>
    <property type="match status" value="1"/>
</dbReference>
<organism evidence="5 6">
    <name type="scientific">Flavobacterium zepuense</name>
    <dbReference type="NCBI Taxonomy" id="2593302"/>
    <lineage>
        <taxon>Bacteria</taxon>
        <taxon>Pseudomonadati</taxon>
        <taxon>Bacteroidota</taxon>
        <taxon>Flavobacteriia</taxon>
        <taxon>Flavobacteriales</taxon>
        <taxon>Flavobacteriaceae</taxon>
        <taxon>Flavobacterium</taxon>
    </lineage>
</organism>
<dbReference type="CDD" id="cd14659">
    <property type="entry name" value="Imelysin-like_IPPA"/>
    <property type="match status" value="1"/>
</dbReference>
<evidence type="ECO:0000313" key="6">
    <source>
        <dbReference type="Proteomes" id="UP000320643"/>
    </source>
</evidence>
<feature type="signal peptide" evidence="3">
    <location>
        <begin position="1"/>
        <end position="18"/>
    </location>
</feature>
<reference evidence="5 6" key="1">
    <citation type="submission" date="2019-07" db="EMBL/GenBank/DDBJ databases">
        <title>Flavobacterium sp. nov., isolated from glacier ice.</title>
        <authorList>
            <person name="Liu Q."/>
            <person name="Xin Y.-H."/>
        </authorList>
    </citation>
    <scope>NUCLEOTIDE SEQUENCE [LARGE SCALE GENOMIC DNA]</scope>
    <source>
        <strain evidence="5 6">ZT4R6</strain>
    </source>
</reference>
<dbReference type="OrthoDB" id="650514at2"/>
<keyword evidence="6" id="KW-1185">Reference proteome</keyword>
<name>A0A552UVW0_9FLAO</name>
<evidence type="ECO:0000256" key="2">
    <source>
        <dbReference type="ARBA" id="ARBA00022729"/>
    </source>
</evidence>
<protein>
    <submittedName>
        <fullName evidence="5">Imelysin family protein</fullName>
    </submittedName>
</protein>
<evidence type="ECO:0000259" key="4">
    <source>
        <dbReference type="Pfam" id="PF09375"/>
    </source>
</evidence>
<dbReference type="AlphaFoldDB" id="A0A552UVW0"/>
<evidence type="ECO:0000313" key="5">
    <source>
        <dbReference type="EMBL" id="TRW22362.1"/>
    </source>
</evidence>
<dbReference type="RefSeq" id="WP_143374779.1">
    <property type="nucleotide sequence ID" value="NZ_VJVZ01000013.1"/>
</dbReference>
<dbReference type="InterPro" id="IPR038352">
    <property type="entry name" value="Imelysin_sf"/>
</dbReference>
<dbReference type="Pfam" id="PF09375">
    <property type="entry name" value="Peptidase_M75"/>
    <property type="match status" value="1"/>
</dbReference>
<dbReference type="Proteomes" id="UP000320643">
    <property type="component" value="Unassembled WGS sequence"/>
</dbReference>
<feature type="domain" description="Imelysin-like" evidence="4">
    <location>
        <begin position="46"/>
        <end position="345"/>
    </location>
</feature>
<accession>A0A552UVW0</accession>
<dbReference type="InterPro" id="IPR034984">
    <property type="entry name" value="Imelysin-like_IPPA"/>
</dbReference>
<dbReference type="PROSITE" id="PS51257">
    <property type="entry name" value="PROKAR_LIPOPROTEIN"/>
    <property type="match status" value="1"/>
</dbReference>
<feature type="chain" id="PRO_5021910187" evidence="3">
    <location>
        <begin position="19"/>
        <end position="372"/>
    </location>
</feature>
<comment type="subcellular location">
    <subcellularLocation>
        <location evidence="1">Cell envelope</location>
    </subcellularLocation>
</comment>
<proteinExistence type="predicted"/>
<gene>
    <name evidence="5" type="ORF">FMM05_17810</name>
</gene>
<dbReference type="InterPro" id="IPR018976">
    <property type="entry name" value="Imelysin-like"/>
</dbReference>
<dbReference type="EMBL" id="VJVZ01000013">
    <property type="protein sequence ID" value="TRW22362.1"/>
    <property type="molecule type" value="Genomic_DNA"/>
</dbReference>
<dbReference type="GO" id="GO:0030313">
    <property type="term" value="C:cell envelope"/>
    <property type="evidence" value="ECO:0007669"/>
    <property type="project" value="UniProtKB-SubCell"/>
</dbReference>
<evidence type="ECO:0000256" key="3">
    <source>
        <dbReference type="SAM" id="SignalP"/>
    </source>
</evidence>
<keyword evidence="2 3" id="KW-0732">Signal</keyword>